<protein>
    <recommendedName>
        <fullName evidence="7">HSF-type DNA-binding domain-containing protein</fullName>
    </recommendedName>
</protein>
<evidence type="ECO:0000256" key="4">
    <source>
        <dbReference type="ARBA" id="ARBA00023242"/>
    </source>
</evidence>
<dbReference type="Proteomes" id="UP001162483">
    <property type="component" value="Unassembled WGS sequence"/>
</dbReference>
<dbReference type="InterPro" id="IPR000232">
    <property type="entry name" value="HSF_DNA-bd"/>
</dbReference>
<accession>A0ABN9DIS2</accession>
<evidence type="ECO:0000256" key="3">
    <source>
        <dbReference type="ARBA" id="ARBA00023125"/>
    </source>
</evidence>
<organism evidence="8 9">
    <name type="scientific">Staurois parvus</name>
    <dbReference type="NCBI Taxonomy" id="386267"/>
    <lineage>
        <taxon>Eukaryota</taxon>
        <taxon>Metazoa</taxon>
        <taxon>Chordata</taxon>
        <taxon>Craniata</taxon>
        <taxon>Vertebrata</taxon>
        <taxon>Euteleostomi</taxon>
        <taxon>Amphibia</taxon>
        <taxon>Batrachia</taxon>
        <taxon>Anura</taxon>
        <taxon>Neobatrachia</taxon>
        <taxon>Ranoidea</taxon>
        <taxon>Ranidae</taxon>
        <taxon>Staurois</taxon>
    </lineage>
</organism>
<evidence type="ECO:0000313" key="9">
    <source>
        <dbReference type="Proteomes" id="UP001162483"/>
    </source>
</evidence>
<dbReference type="PROSITE" id="PS00434">
    <property type="entry name" value="HSF_DOMAIN"/>
    <property type="match status" value="1"/>
</dbReference>
<dbReference type="PANTHER" id="PTHR10015:SF453">
    <property type="entry name" value="HEAT SHOCK FACTOR 2, GENE 2"/>
    <property type="match status" value="1"/>
</dbReference>
<evidence type="ECO:0000256" key="5">
    <source>
        <dbReference type="RuleBase" id="RU004020"/>
    </source>
</evidence>
<evidence type="ECO:0000256" key="2">
    <source>
        <dbReference type="ARBA" id="ARBA00006403"/>
    </source>
</evidence>
<dbReference type="SUPFAM" id="SSF46785">
    <property type="entry name" value="Winged helix' DNA-binding domain"/>
    <property type="match status" value="1"/>
</dbReference>
<dbReference type="Pfam" id="PF00447">
    <property type="entry name" value="HSF_DNA-bind"/>
    <property type="match status" value="1"/>
</dbReference>
<dbReference type="InterPro" id="IPR036388">
    <property type="entry name" value="WH-like_DNA-bd_sf"/>
</dbReference>
<dbReference type="PANTHER" id="PTHR10015">
    <property type="entry name" value="HEAT SHOCK TRANSCRIPTION FACTOR"/>
    <property type="match status" value="1"/>
</dbReference>
<dbReference type="SMART" id="SM00415">
    <property type="entry name" value="HSF"/>
    <property type="match status" value="1"/>
</dbReference>
<keyword evidence="3" id="KW-0238">DNA-binding</keyword>
<evidence type="ECO:0000259" key="7">
    <source>
        <dbReference type="PROSITE" id="PS00434"/>
    </source>
</evidence>
<feature type="region of interest" description="Disordered" evidence="6">
    <location>
        <begin position="443"/>
        <end position="473"/>
    </location>
</feature>
<reference evidence="8" key="1">
    <citation type="submission" date="2023-05" db="EMBL/GenBank/DDBJ databases">
        <authorList>
            <person name="Stuckert A."/>
        </authorList>
    </citation>
    <scope>NUCLEOTIDE SEQUENCE</scope>
</reference>
<feature type="region of interest" description="Disordered" evidence="6">
    <location>
        <begin position="254"/>
        <end position="290"/>
    </location>
</feature>
<comment type="caution">
    <text evidence="8">The sequence shown here is derived from an EMBL/GenBank/DDBJ whole genome shotgun (WGS) entry which is preliminary data.</text>
</comment>
<name>A0ABN9DIS2_9NEOB</name>
<feature type="compositionally biased region" description="Polar residues" evidence="6">
    <location>
        <begin position="265"/>
        <end position="277"/>
    </location>
</feature>
<sequence length="473" mass="54338">MKASSSVPKFLTKIWALVEDPRNSEYICWSQDGNSFIVLDEESFAKEILPRHFKHNNMASFVRQLNWYGFHKVMQDESGAARHDKYCSGRYQHPFFKRGQEELLIKIKRKVTSSTGDKRVFRKAKVPVPHIEEGKSGPDDMQKILTFLHQLQARQDVLDSTVESLKRENEALWKEVIQLRPAQPQFEPVGTSHSYEQIGSFQSNQPLMIDSTGNYNQLSASKTSQTSIQAFESRSPWFTEQKPNRGTKRVIREEHDSSVEEPNNHLKTSLNQGYENYNTDESDDPSDLSSYESELVINEDTASNIDQSFTNADEISVTNHRKPASHKRLKNCIERQDSTIKRRIVYSGSENEDEQKSCHMDSAPVDKSIRSCQSSCYKMDKMLKQMHRDHTRLTKKVLAVEQQSLQKLSEISTALSTLSSYIMNTKNPQRASCPPFLDAAKIQQNERQGSQSHHHGLWSDNSANHSTKREYES</sequence>
<evidence type="ECO:0000313" key="8">
    <source>
        <dbReference type="EMBL" id="CAI9571357.1"/>
    </source>
</evidence>
<keyword evidence="9" id="KW-1185">Reference proteome</keyword>
<evidence type="ECO:0000256" key="1">
    <source>
        <dbReference type="ARBA" id="ARBA00004123"/>
    </source>
</evidence>
<dbReference type="Gene3D" id="1.10.10.10">
    <property type="entry name" value="Winged helix-like DNA-binding domain superfamily/Winged helix DNA-binding domain"/>
    <property type="match status" value="1"/>
</dbReference>
<feature type="compositionally biased region" description="Basic and acidic residues" evidence="6">
    <location>
        <begin position="254"/>
        <end position="264"/>
    </location>
</feature>
<evidence type="ECO:0000256" key="6">
    <source>
        <dbReference type="SAM" id="MobiDB-lite"/>
    </source>
</evidence>
<comment type="subcellular location">
    <subcellularLocation>
        <location evidence="1">Nucleus</location>
    </subcellularLocation>
</comment>
<dbReference type="InterPro" id="IPR036390">
    <property type="entry name" value="WH_DNA-bd_sf"/>
</dbReference>
<dbReference type="EMBL" id="CATNWA010014396">
    <property type="protein sequence ID" value="CAI9571357.1"/>
    <property type="molecule type" value="Genomic_DNA"/>
</dbReference>
<dbReference type="PRINTS" id="PR00056">
    <property type="entry name" value="HSFDOMAIN"/>
</dbReference>
<comment type="similarity">
    <text evidence="2 5">Belongs to the HSF family.</text>
</comment>
<feature type="domain" description="HSF-type DNA-binding" evidence="7">
    <location>
        <begin position="49"/>
        <end position="73"/>
    </location>
</feature>
<keyword evidence="4" id="KW-0539">Nucleus</keyword>
<gene>
    <name evidence="8" type="ORF">SPARVUS_LOCUS7230367</name>
</gene>
<proteinExistence type="inferred from homology"/>